<dbReference type="VEuPathDB" id="CryptoDB:Vbra_10319"/>
<evidence type="ECO:0000313" key="1">
    <source>
        <dbReference type="EMBL" id="CEM34101.1"/>
    </source>
</evidence>
<dbReference type="Proteomes" id="UP000041254">
    <property type="component" value="Unassembled WGS sequence"/>
</dbReference>
<gene>
    <name evidence="1" type="ORF">Vbra_10319</name>
</gene>
<reference evidence="1 2" key="1">
    <citation type="submission" date="2014-11" db="EMBL/GenBank/DDBJ databases">
        <authorList>
            <person name="Zhu J."/>
            <person name="Qi W."/>
            <person name="Song R."/>
        </authorList>
    </citation>
    <scope>NUCLEOTIDE SEQUENCE [LARGE SCALE GENOMIC DNA]</scope>
</reference>
<protein>
    <recommendedName>
        <fullName evidence="3">Cyclin N-terminal domain-containing protein</fullName>
    </recommendedName>
</protein>
<evidence type="ECO:0000313" key="2">
    <source>
        <dbReference type="Proteomes" id="UP000041254"/>
    </source>
</evidence>
<sequence>MSAPFCPTPRPPSLGTLPRPCRLAHLARRVVDFGPCKRFCQTSALVTGEGHRLMLNTLDLLHESGYSMSDIVYILAQAACQLDECFRLFRPGGQRERMLACLVHTFLAHCLLEDETLSLSTWYTRLATSYCSLSTFEKSSFRLLTLQSCRLYVADEIVLARAAYFRFDRRARPPEADGDDDLMSTGLTVSVIGPFGRSLPLFSDA</sequence>
<accession>A0A0G4GTQ5</accession>
<organism evidence="1 2">
    <name type="scientific">Vitrella brassicaformis (strain CCMP3155)</name>
    <dbReference type="NCBI Taxonomy" id="1169540"/>
    <lineage>
        <taxon>Eukaryota</taxon>
        <taxon>Sar</taxon>
        <taxon>Alveolata</taxon>
        <taxon>Colpodellida</taxon>
        <taxon>Vitrellaceae</taxon>
        <taxon>Vitrella</taxon>
    </lineage>
</organism>
<dbReference type="AlphaFoldDB" id="A0A0G4GTQ5"/>
<dbReference type="PhylomeDB" id="A0A0G4GTQ5"/>
<proteinExistence type="predicted"/>
<evidence type="ECO:0008006" key="3">
    <source>
        <dbReference type="Google" id="ProtNLM"/>
    </source>
</evidence>
<keyword evidence="2" id="KW-1185">Reference proteome</keyword>
<dbReference type="EMBL" id="CDMY01000802">
    <property type="protein sequence ID" value="CEM34101.1"/>
    <property type="molecule type" value="Genomic_DNA"/>
</dbReference>
<dbReference type="InParanoid" id="A0A0G4GTQ5"/>
<name>A0A0G4GTQ5_VITBC</name>